<dbReference type="EMBL" id="JBHSQW010000034">
    <property type="protein sequence ID" value="MFC5995713.1"/>
    <property type="molecule type" value="Genomic_DNA"/>
</dbReference>
<name>A0ABW1J4H1_9PSEU</name>
<organism evidence="1 2">
    <name type="scientific">Pseudonocardia hispaniensis</name>
    <dbReference type="NCBI Taxonomy" id="904933"/>
    <lineage>
        <taxon>Bacteria</taxon>
        <taxon>Bacillati</taxon>
        <taxon>Actinomycetota</taxon>
        <taxon>Actinomycetes</taxon>
        <taxon>Pseudonocardiales</taxon>
        <taxon>Pseudonocardiaceae</taxon>
        <taxon>Pseudonocardia</taxon>
    </lineage>
</organism>
<comment type="caution">
    <text evidence="1">The sequence shown here is derived from an EMBL/GenBank/DDBJ whole genome shotgun (WGS) entry which is preliminary data.</text>
</comment>
<accession>A0ABW1J4H1</accession>
<keyword evidence="2" id="KW-1185">Reference proteome</keyword>
<gene>
    <name evidence="1" type="ORF">ACFQE5_15990</name>
</gene>
<evidence type="ECO:0000313" key="2">
    <source>
        <dbReference type="Proteomes" id="UP001596302"/>
    </source>
</evidence>
<proteinExistence type="predicted"/>
<protein>
    <submittedName>
        <fullName evidence="1">Uncharacterized protein</fullName>
    </submittedName>
</protein>
<dbReference type="Proteomes" id="UP001596302">
    <property type="component" value="Unassembled WGS sequence"/>
</dbReference>
<reference evidence="2" key="1">
    <citation type="journal article" date="2019" name="Int. J. Syst. Evol. Microbiol.">
        <title>The Global Catalogue of Microorganisms (GCM) 10K type strain sequencing project: providing services to taxonomists for standard genome sequencing and annotation.</title>
        <authorList>
            <consortium name="The Broad Institute Genomics Platform"/>
            <consortium name="The Broad Institute Genome Sequencing Center for Infectious Disease"/>
            <person name="Wu L."/>
            <person name="Ma J."/>
        </authorList>
    </citation>
    <scope>NUCLEOTIDE SEQUENCE [LARGE SCALE GENOMIC DNA]</scope>
    <source>
        <strain evidence="2">CCM 8391</strain>
    </source>
</reference>
<dbReference type="RefSeq" id="WP_379585942.1">
    <property type="nucleotide sequence ID" value="NZ_JBHSQW010000034.1"/>
</dbReference>
<sequence>MAGRRLIGGRWIRRPGTPTGAGLALDVRAAHRYLVTDAGVPSATRSPIGSELLCAVVEQADIG</sequence>
<evidence type="ECO:0000313" key="1">
    <source>
        <dbReference type="EMBL" id="MFC5995713.1"/>
    </source>
</evidence>